<sequence>MRAKRRELNKTQADLAIAVGKSRWWVIQFEKGERYVSAKEFELEPLMRLKIADSLTLDPTTVLTAADIPLVFHSRTIFLLLILPV</sequence>
<dbReference type="EMBL" id="CP009220">
    <property type="protein sequence ID" value="ALC06572.1"/>
    <property type="molecule type" value="Genomic_DNA"/>
</dbReference>
<reference evidence="1 2" key="1">
    <citation type="submission" date="2014-08" db="EMBL/GenBank/DDBJ databases">
        <title>Complete genome sequence of Corynebacterium deserti GIMN1.010 (=DSM 45689), isolated from desert sand in western China.</title>
        <authorList>
            <person name="Ruckert C."/>
            <person name="Albersmeier A."/>
            <person name="Kalinowski J."/>
        </authorList>
    </citation>
    <scope>NUCLEOTIDE SEQUENCE [LARGE SCALE GENOMIC DNA]</scope>
    <source>
        <strain evidence="1 2">GIMN1.010</strain>
    </source>
</reference>
<keyword evidence="2" id="KW-1185">Reference proteome</keyword>
<evidence type="ECO:0000313" key="2">
    <source>
        <dbReference type="Proteomes" id="UP000068067"/>
    </source>
</evidence>
<organism evidence="1 2">
    <name type="scientific">Corynebacterium deserti GIMN1.010</name>
    <dbReference type="NCBI Taxonomy" id="931089"/>
    <lineage>
        <taxon>Bacteria</taxon>
        <taxon>Bacillati</taxon>
        <taxon>Actinomycetota</taxon>
        <taxon>Actinomycetes</taxon>
        <taxon>Mycobacteriales</taxon>
        <taxon>Corynebacteriaceae</taxon>
        <taxon>Corynebacterium</taxon>
    </lineage>
</organism>
<evidence type="ECO:0008006" key="3">
    <source>
        <dbReference type="Google" id="ProtNLM"/>
    </source>
</evidence>
<dbReference type="GO" id="GO:0003677">
    <property type="term" value="F:DNA binding"/>
    <property type="evidence" value="ECO:0007669"/>
    <property type="project" value="InterPro"/>
</dbReference>
<dbReference type="InterPro" id="IPR001387">
    <property type="entry name" value="Cro/C1-type_HTH"/>
</dbReference>
<gene>
    <name evidence="1" type="ORF">CDES_10990</name>
</gene>
<accession>A0A0M4CN38</accession>
<dbReference type="Proteomes" id="UP000068067">
    <property type="component" value="Chromosome"/>
</dbReference>
<dbReference type="AlphaFoldDB" id="A0A0M4CN38"/>
<dbReference type="CDD" id="cd00093">
    <property type="entry name" value="HTH_XRE"/>
    <property type="match status" value="1"/>
</dbReference>
<dbReference type="KEGG" id="cdx:CDES_10990"/>
<dbReference type="InterPro" id="IPR010982">
    <property type="entry name" value="Lambda_DNA-bd_dom_sf"/>
</dbReference>
<evidence type="ECO:0000313" key="1">
    <source>
        <dbReference type="EMBL" id="ALC06572.1"/>
    </source>
</evidence>
<dbReference type="SUPFAM" id="SSF47413">
    <property type="entry name" value="lambda repressor-like DNA-binding domains"/>
    <property type="match status" value="1"/>
</dbReference>
<proteinExistence type="predicted"/>
<name>A0A0M4CN38_9CORY</name>
<dbReference type="PATRIC" id="fig|931089.4.peg.2224"/>
<dbReference type="Gene3D" id="1.10.260.40">
    <property type="entry name" value="lambda repressor-like DNA-binding domains"/>
    <property type="match status" value="1"/>
</dbReference>
<protein>
    <recommendedName>
        <fullName evidence="3">HTH cro/C1-type domain-containing protein</fullName>
    </recommendedName>
</protein>